<name>A0A8C8R8U1_9SAUR</name>
<comment type="similarity">
    <text evidence="1 8">Belongs to the universal ribosomal protein uS11 family.</text>
</comment>
<dbReference type="InterPro" id="IPR036967">
    <property type="entry name" value="Ribosomal_uS11_sf"/>
</dbReference>
<evidence type="ECO:0000256" key="3">
    <source>
        <dbReference type="ARBA" id="ARBA00023274"/>
    </source>
</evidence>
<dbReference type="GO" id="GO:0006412">
    <property type="term" value="P:translation"/>
    <property type="evidence" value="ECO:0007669"/>
    <property type="project" value="InterPro"/>
</dbReference>
<dbReference type="HAMAP" id="MF_01310">
    <property type="entry name" value="Ribosomal_uS11"/>
    <property type="match status" value="1"/>
</dbReference>
<dbReference type="Pfam" id="PF00411">
    <property type="entry name" value="Ribosomal_S11"/>
    <property type="match status" value="1"/>
</dbReference>
<feature type="region of interest" description="Disordered" evidence="9">
    <location>
        <begin position="43"/>
        <end position="63"/>
    </location>
</feature>
<evidence type="ECO:0000256" key="9">
    <source>
        <dbReference type="SAM" id="MobiDB-lite"/>
    </source>
</evidence>
<dbReference type="AlphaFoldDB" id="A0A8C8R8U1"/>
<evidence type="ECO:0000256" key="5">
    <source>
        <dbReference type="ARBA" id="ARBA00044343"/>
    </source>
</evidence>
<evidence type="ECO:0000256" key="6">
    <source>
        <dbReference type="ARBA" id="ARBA00045441"/>
    </source>
</evidence>
<dbReference type="Gene3D" id="3.30.420.80">
    <property type="entry name" value="Ribosomal protein S11"/>
    <property type="match status" value="1"/>
</dbReference>
<comment type="subunit">
    <text evidence="7">Component of the small ribosomal subunit. Part of the small subunit (SSU) processome, composed of more than 70 proteins and the RNA chaperone small nucleolar RNA (snoRNA) U3.</text>
</comment>
<organism evidence="10 11">
    <name type="scientific">Pelusios castaneus</name>
    <name type="common">West African mud turtle</name>
    <dbReference type="NCBI Taxonomy" id="367368"/>
    <lineage>
        <taxon>Eukaryota</taxon>
        <taxon>Metazoa</taxon>
        <taxon>Chordata</taxon>
        <taxon>Craniata</taxon>
        <taxon>Vertebrata</taxon>
        <taxon>Euteleostomi</taxon>
        <taxon>Archelosauria</taxon>
        <taxon>Testudinata</taxon>
        <taxon>Testudines</taxon>
        <taxon>Pleurodira</taxon>
        <taxon>Pelomedusidae</taxon>
        <taxon>Pelusios</taxon>
    </lineage>
</organism>
<dbReference type="Proteomes" id="UP000694393">
    <property type="component" value="Unplaced"/>
</dbReference>
<dbReference type="InterPro" id="IPR001971">
    <property type="entry name" value="Ribosomal_uS11"/>
</dbReference>
<dbReference type="SUPFAM" id="SSF53137">
    <property type="entry name" value="Translational machinery components"/>
    <property type="match status" value="1"/>
</dbReference>
<accession>A0A8C8R8U1</accession>
<feature type="region of interest" description="Disordered" evidence="9">
    <location>
        <begin position="173"/>
        <end position="193"/>
    </location>
</feature>
<reference evidence="10" key="1">
    <citation type="submission" date="2025-08" db="UniProtKB">
        <authorList>
            <consortium name="Ensembl"/>
        </authorList>
    </citation>
    <scope>IDENTIFICATION</scope>
</reference>
<dbReference type="PROSITE" id="PS00054">
    <property type="entry name" value="RIBOSOMAL_S11"/>
    <property type="match status" value="1"/>
</dbReference>
<dbReference type="GO" id="GO:0022627">
    <property type="term" value="C:cytosolic small ribosomal subunit"/>
    <property type="evidence" value="ECO:0007669"/>
    <property type="project" value="UniProtKB-ARBA"/>
</dbReference>
<dbReference type="PANTHER" id="PTHR11759">
    <property type="entry name" value="40S RIBOSOMAL PROTEIN S14/30S RIBOSOMAL PROTEIN S11"/>
    <property type="match status" value="1"/>
</dbReference>
<keyword evidence="3 8" id="KW-0687">Ribonucleoprotein</keyword>
<comment type="function">
    <text evidence="6">Component of the small ribosomal subunit. The ribosome is a large ribonucleoprotein complex responsible for the synthesis of proteins in the cell. Part of the small subunit (SSU) processome, first precursor of the small eukaryotic ribosomal subunit. During the assembly of the SSU processome in the nucleolus, many ribosome biogenesis factors, an RNA chaperone and ribosomal proteins associate with the nascent pre-rRNA and work in concert to generate RNA folding, modifications, rearrangements and cleavage as well as targeted degradation of pre-ribosomal RNA by the RNA exosome.</text>
</comment>
<dbReference type="Ensembl" id="ENSPCET00000001998.1">
    <property type="protein sequence ID" value="ENSPCEP00000001936.1"/>
    <property type="gene ID" value="ENSPCEG00000001600.1"/>
</dbReference>
<keyword evidence="2 8" id="KW-0689">Ribosomal protein</keyword>
<dbReference type="InterPro" id="IPR018102">
    <property type="entry name" value="Ribosomal_uS11_CS"/>
</dbReference>
<proteinExistence type="inferred from homology"/>
<keyword evidence="11" id="KW-1185">Reference proteome</keyword>
<evidence type="ECO:0000256" key="2">
    <source>
        <dbReference type="ARBA" id="ARBA00022980"/>
    </source>
</evidence>
<dbReference type="GO" id="GO:0003735">
    <property type="term" value="F:structural constituent of ribosome"/>
    <property type="evidence" value="ECO:0007669"/>
    <property type="project" value="InterPro"/>
</dbReference>
<protein>
    <recommendedName>
        <fullName evidence="4">Small ribosomal subunit protein uS11</fullName>
    </recommendedName>
    <alternativeName>
        <fullName evidence="5">40S ribosomal protein S14</fullName>
    </alternativeName>
</protein>
<evidence type="ECO:0000256" key="1">
    <source>
        <dbReference type="ARBA" id="ARBA00006194"/>
    </source>
</evidence>
<sequence length="193" mass="20388">SSSLLSVCWNLPGKPCSSVSLLLSSRGPCGACSKLPLHIPDSSGSKQLNHTKMAPRKGKEKKEEQVISLGPQVAEGENVFGVCHIFASFNDTFVHVTDLSGKETICRVTGGMKVKADRDESSPYAAMLAAQDVAQRSTGGNRTKTPGPGAQSALRALARSGLKIGRIEDVTPIPSDSTRRKGGHCGCRLKTTK</sequence>
<evidence type="ECO:0000313" key="10">
    <source>
        <dbReference type="Ensembl" id="ENSPCEP00000001936.1"/>
    </source>
</evidence>
<evidence type="ECO:0000313" key="11">
    <source>
        <dbReference type="Proteomes" id="UP000694393"/>
    </source>
</evidence>
<reference evidence="10" key="2">
    <citation type="submission" date="2025-09" db="UniProtKB">
        <authorList>
            <consortium name="Ensembl"/>
        </authorList>
    </citation>
    <scope>IDENTIFICATION</scope>
</reference>
<evidence type="ECO:0000256" key="4">
    <source>
        <dbReference type="ARBA" id="ARBA00035160"/>
    </source>
</evidence>
<evidence type="ECO:0000256" key="7">
    <source>
        <dbReference type="ARBA" id="ARBA00046547"/>
    </source>
</evidence>
<dbReference type="FunFam" id="3.30.420.80:FF:000018">
    <property type="entry name" value="40S ribosomal protein S14"/>
    <property type="match status" value="1"/>
</dbReference>
<evidence type="ECO:0000256" key="8">
    <source>
        <dbReference type="RuleBase" id="RU003629"/>
    </source>
</evidence>